<feature type="binding site" evidence="6">
    <location>
        <position position="99"/>
    </location>
    <ligand>
        <name>Zn(2+)</name>
        <dbReference type="ChEBI" id="CHEBI:29105"/>
    </ligand>
</feature>
<dbReference type="Proteomes" id="UP000184536">
    <property type="component" value="Unassembled WGS sequence"/>
</dbReference>
<sequence>MLRRVLQHNKKFVEQRKDQGDNQWISGHAQKEVMIFTCMDTRLVDLVEPAMGFKRGDIKILKNAGNTIRENCDEIIRCISLGAITMGIKEVFVVGHKDCGMCKLTEDELREKMLSRGISEEVIRGVNLKEWAGLVTDEAENIKKAVDKIHDSPFIPKDVIVHGLIMDPYSAMLEVIVDGNQGNPSVHIVPMGA</sequence>
<dbReference type="STRING" id="1121919.SAMN02745975_02089"/>
<evidence type="ECO:0000256" key="5">
    <source>
        <dbReference type="ARBA" id="ARBA00048348"/>
    </source>
</evidence>
<comment type="similarity">
    <text evidence="1">Belongs to the beta-class carbonic anhydrase family.</text>
</comment>
<comment type="cofactor">
    <cofactor evidence="6">
        <name>Zn(2+)</name>
        <dbReference type="ChEBI" id="CHEBI:29105"/>
    </cofactor>
    <text evidence="6">Binds 1 zinc ion per subunit.</text>
</comment>
<proteinExistence type="inferred from homology"/>
<dbReference type="InterPro" id="IPR036874">
    <property type="entry name" value="Carbonic_anhydrase_sf"/>
</dbReference>
<dbReference type="SUPFAM" id="SSF53056">
    <property type="entry name" value="beta-carbonic anhydrase, cab"/>
    <property type="match status" value="1"/>
</dbReference>
<name>A0A1M6JB49_9FIRM</name>
<feature type="binding site" evidence="6">
    <location>
        <position position="38"/>
    </location>
    <ligand>
        <name>Zn(2+)</name>
        <dbReference type="ChEBI" id="CHEBI:29105"/>
    </ligand>
</feature>
<dbReference type="Gene3D" id="3.40.1050.10">
    <property type="entry name" value="Carbonic anhydrase"/>
    <property type="match status" value="1"/>
</dbReference>
<dbReference type="PANTHER" id="PTHR43175">
    <property type="entry name" value="CARBONIC ANHYDRASE"/>
    <property type="match status" value="1"/>
</dbReference>
<dbReference type="InterPro" id="IPR001765">
    <property type="entry name" value="Carbonic_anhydrase"/>
</dbReference>
<evidence type="ECO:0000256" key="6">
    <source>
        <dbReference type="PIRSR" id="PIRSR601765-1"/>
    </source>
</evidence>
<evidence type="ECO:0000313" key="8">
    <source>
        <dbReference type="Proteomes" id="UP000184536"/>
    </source>
</evidence>
<evidence type="ECO:0000256" key="4">
    <source>
        <dbReference type="ARBA" id="ARBA00022833"/>
    </source>
</evidence>
<feature type="binding site" evidence="6">
    <location>
        <position position="40"/>
    </location>
    <ligand>
        <name>Zn(2+)</name>
        <dbReference type="ChEBI" id="CHEBI:29105"/>
    </ligand>
</feature>
<evidence type="ECO:0000256" key="3">
    <source>
        <dbReference type="ARBA" id="ARBA00022723"/>
    </source>
</evidence>
<evidence type="ECO:0000256" key="1">
    <source>
        <dbReference type="ARBA" id="ARBA00006217"/>
    </source>
</evidence>
<protein>
    <recommendedName>
        <fullName evidence="2">carbonic anhydrase</fullName>
        <ecNumber evidence="2">4.2.1.1</ecNumber>
    </recommendedName>
</protein>
<feature type="binding site" evidence="6">
    <location>
        <position position="96"/>
    </location>
    <ligand>
        <name>Zn(2+)</name>
        <dbReference type="ChEBI" id="CHEBI:29105"/>
    </ligand>
</feature>
<dbReference type="AlphaFoldDB" id="A0A1M6JB49"/>
<keyword evidence="4 6" id="KW-0862">Zinc</keyword>
<comment type="catalytic activity">
    <reaction evidence="5">
        <text>hydrogencarbonate + H(+) = CO2 + H2O</text>
        <dbReference type="Rhea" id="RHEA:10748"/>
        <dbReference type="ChEBI" id="CHEBI:15377"/>
        <dbReference type="ChEBI" id="CHEBI:15378"/>
        <dbReference type="ChEBI" id="CHEBI:16526"/>
        <dbReference type="ChEBI" id="CHEBI:17544"/>
        <dbReference type="EC" id="4.2.1.1"/>
    </reaction>
</comment>
<dbReference type="EMBL" id="FQZV01000025">
    <property type="protein sequence ID" value="SHJ43910.1"/>
    <property type="molecule type" value="Genomic_DNA"/>
</dbReference>
<dbReference type="SMART" id="SM00947">
    <property type="entry name" value="Pro_CA"/>
    <property type="match status" value="1"/>
</dbReference>
<dbReference type="EC" id="4.2.1.1" evidence="2"/>
<dbReference type="CDD" id="cd03379">
    <property type="entry name" value="beta_CA_cladeD"/>
    <property type="match status" value="1"/>
</dbReference>
<dbReference type="GO" id="GO:0004089">
    <property type="term" value="F:carbonate dehydratase activity"/>
    <property type="evidence" value="ECO:0007669"/>
    <property type="project" value="UniProtKB-EC"/>
</dbReference>
<organism evidence="7 8">
    <name type="scientific">Geosporobacter subterraneus DSM 17957</name>
    <dbReference type="NCBI Taxonomy" id="1121919"/>
    <lineage>
        <taxon>Bacteria</taxon>
        <taxon>Bacillati</taxon>
        <taxon>Bacillota</taxon>
        <taxon>Clostridia</taxon>
        <taxon>Peptostreptococcales</taxon>
        <taxon>Thermotaleaceae</taxon>
        <taxon>Geosporobacter</taxon>
    </lineage>
</organism>
<evidence type="ECO:0000256" key="2">
    <source>
        <dbReference type="ARBA" id="ARBA00012925"/>
    </source>
</evidence>
<dbReference type="GO" id="GO:0008270">
    <property type="term" value="F:zinc ion binding"/>
    <property type="evidence" value="ECO:0007669"/>
    <property type="project" value="InterPro"/>
</dbReference>
<dbReference type="RefSeq" id="WP_110941226.1">
    <property type="nucleotide sequence ID" value="NZ_FQZV01000025.1"/>
</dbReference>
<dbReference type="PANTHER" id="PTHR43175:SF3">
    <property type="entry name" value="CARBON DISULFIDE HYDROLASE"/>
    <property type="match status" value="1"/>
</dbReference>
<evidence type="ECO:0000313" key="7">
    <source>
        <dbReference type="EMBL" id="SHJ43910.1"/>
    </source>
</evidence>
<keyword evidence="3 6" id="KW-0479">Metal-binding</keyword>
<gene>
    <name evidence="7" type="ORF">SAMN02745975_02089</name>
</gene>
<dbReference type="Pfam" id="PF00484">
    <property type="entry name" value="Pro_CA"/>
    <property type="match status" value="1"/>
</dbReference>
<reference evidence="8" key="1">
    <citation type="submission" date="2016-11" db="EMBL/GenBank/DDBJ databases">
        <authorList>
            <person name="Varghese N."/>
            <person name="Submissions S."/>
        </authorList>
    </citation>
    <scope>NUCLEOTIDE SEQUENCE [LARGE SCALE GENOMIC DNA]</scope>
    <source>
        <strain evidence="8">DSM 17957</strain>
    </source>
</reference>
<keyword evidence="8" id="KW-1185">Reference proteome</keyword>
<dbReference type="OrthoDB" id="9792260at2"/>
<accession>A0A1M6JB49</accession>